<feature type="compositionally biased region" description="Low complexity" evidence="1">
    <location>
        <begin position="76"/>
        <end position="100"/>
    </location>
</feature>
<dbReference type="Proteomes" id="UP000305067">
    <property type="component" value="Unassembled WGS sequence"/>
</dbReference>
<feature type="compositionally biased region" description="Low complexity" evidence="1">
    <location>
        <begin position="17"/>
        <end position="30"/>
    </location>
</feature>
<proteinExistence type="predicted"/>
<name>A0A5C3QW62_9AGAR</name>
<dbReference type="CDD" id="cd00067">
    <property type="entry name" value="GAL4"/>
    <property type="match status" value="1"/>
</dbReference>
<evidence type="ECO:0000259" key="2">
    <source>
        <dbReference type="PROSITE" id="PS50048"/>
    </source>
</evidence>
<dbReference type="EMBL" id="ML178815">
    <property type="protein sequence ID" value="TFL06192.1"/>
    <property type="molecule type" value="Genomic_DNA"/>
</dbReference>
<dbReference type="OrthoDB" id="1747771at2759"/>
<sequence length="203" mass="21548">MADKQSHSPDLQPPSPSSGGNPSGNGSNNSASARKRATDRLRRACTACHTGKTRCSEVLPCQNCLKRGVGATCAYPDTDPSPSPQQQSTPAPAAPTLAPHPYGPGPTPGTFVYPLMAPAPPTLTNQQFYDYNGQYTGATASTFRPNKRPRNLTEDEAAAITRNFTRGDFHVGTSAPVRIDPRLTVKLTLGEGDLVHFSVGEPF</sequence>
<keyword evidence="4" id="KW-1185">Reference proteome</keyword>
<reference evidence="3 4" key="1">
    <citation type="journal article" date="2019" name="Nat. Ecol. Evol.">
        <title>Megaphylogeny resolves global patterns of mushroom evolution.</title>
        <authorList>
            <person name="Varga T."/>
            <person name="Krizsan K."/>
            <person name="Foldi C."/>
            <person name="Dima B."/>
            <person name="Sanchez-Garcia M."/>
            <person name="Sanchez-Ramirez S."/>
            <person name="Szollosi G.J."/>
            <person name="Szarkandi J.G."/>
            <person name="Papp V."/>
            <person name="Albert L."/>
            <person name="Andreopoulos W."/>
            <person name="Angelini C."/>
            <person name="Antonin V."/>
            <person name="Barry K.W."/>
            <person name="Bougher N.L."/>
            <person name="Buchanan P."/>
            <person name="Buyck B."/>
            <person name="Bense V."/>
            <person name="Catcheside P."/>
            <person name="Chovatia M."/>
            <person name="Cooper J."/>
            <person name="Damon W."/>
            <person name="Desjardin D."/>
            <person name="Finy P."/>
            <person name="Geml J."/>
            <person name="Haridas S."/>
            <person name="Hughes K."/>
            <person name="Justo A."/>
            <person name="Karasinski D."/>
            <person name="Kautmanova I."/>
            <person name="Kiss B."/>
            <person name="Kocsube S."/>
            <person name="Kotiranta H."/>
            <person name="LaButti K.M."/>
            <person name="Lechner B.E."/>
            <person name="Liimatainen K."/>
            <person name="Lipzen A."/>
            <person name="Lukacs Z."/>
            <person name="Mihaltcheva S."/>
            <person name="Morgado L.N."/>
            <person name="Niskanen T."/>
            <person name="Noordeloos M.E."/>
            <person name="Ohm R.A."/>
            <person name="Ortiz-Santana B."/>
            <person name="Ovrebo C."/>
            <person name="Racz N."/>
            <person name="Riley R."/>
            <person name="Savchenko A."/>
            <person name="Shiryaev A."/>
            <person name="Soop K."/>
            <person name="Spirin V."/>
            <person name="Szebenyi C."/>
            <person name="Tomsovsky M."/>
            <person name="Tulloss R.E."/>
            <person name="Uehling J."/>
            <person name="Grigoriev I.V."/>
            <person name="Vagvolgyi C."/>
            <person name="Papp T."/>
            <person name="Martin F.M."/>
            <person name="Miettinen O."/>
            <person name="Hibbett D.S."/>
            <person name="Nagy L.G."/>
        </authorList>
    </citation>
    <scope>NUCLEOTIDE SEQUENCE [LARGE SCALE GENOMIC DNA]</scope>
    <source>
        <strain evidence="3 4">CBS 309.79</strain>
    </source>
</reference>
<dbReference type="AlphaFoldDB" id="A0A5C3QW62"/>
<evidence type="ECO:0000256" key="1">
    <source>
        <dbReference type="SAM" id="MobiDB-lite"/>
    </source>
</evidence>
<dbReference type="Pfam" id="PF00172">
    <property type="entry name" value="Zn_clus"/>
    <property type="match status" value="1"/>
</dbReference>
<accession>A0A5C3QW62</accession>
<feature type="region of interest" description="Disordered" evidence="1">
    <location>
        <begin position="1"/>
        <end position="41"/>
    </location>
</feature>
<feature type="domain" description="Zn(2)-C6 fungal-type" evidence="2">
    <location>
        <begin position="44"/>
        <end position="75"/>
    </location>
</feature>
<gene>
    <name evidence="3" type="ORF">BDV98DRAFT_558985</name>
</gene>
<dbReference type="GO" id="GO:0000981">
    <property type="term" value="F:DNA-binding transcription factor activity, RNA polymerase II-specific"/>
    <property type="evidence" value="ECO:0007669"/>
    <property type="project" value="InterPro"/>
</dbReference>
<feature type="region of interest" description="Disordered" evidence="1">
    <location>
        <begin position="76"/>
        <end position="105"/>
    </location>
</feature>
<dbReference type="SUPFAM" id="SSF57701">
    <property type="entry name" value="Zn2/Cys6 DNA-binding domain"/>
    <property type="match status" value="1"/>
</dbReference>
<organism evidence="3 4">
    <name type="scientific">Pterulicium gracile</name>
    <dbReference type="NCBI Taxonomy" id="1884261"/>
    <lineage>
        <taxon>Eukaryota</taxon>
        <taxon>Fungi</taxon>
        <taxon>Dikarya</taxon>
        <taxon>Basidiomycota</taxon>
        <taxon>Agaricomycotina</taxon>
        <taxon>Agaricomycetes</taxon>
        <taxon>Agaricomycetidae</taxon>
        <taxon>Agaricales</taxon>
        <taxon>Pleurotineae</taxon>
        <taxon>Pterulaceae</taxon>
        <taxon>Pterulicium</taxon>
    </lineage>
</organism>
<dbReference type="SMART" id="SM00066">
    <property type="entry name" value="GAL4"/>
    <property type="match status" value="1"/>
</dbReference>
<evidence type="ECO:0000313" key="3">
    <source>
        <dbReference type="EMBL" id="TFL06192.1"/>
    </source>
</evidence>
<dbReference type="GO" id="GO:0008270">
    <property type="term" value="F:zinc ion binding"/>
    <property type="evidence" value="ECO:0007669"/>
    <property type="project" value="InterPro"/>
</dbReference>
<dbReference type="PROSITE" id="PS00463">
    <property type="entry name" value="ZN2_CY6_FUNGAL_1"/>
    <property type="match status" value="1"/>
</dbReference>
<dbReference type="InterPro" id="IPR036864">
    <property type="entry name" value="Zn2-C6_fun-type_DNA-bd_sf"/>
</dbReference>
<protein>
    <recommendedName>
        <fullName evidence="2">Zn(2)-C6 fungal-type domain-containing protein</fullName>
    </recommendedName>
</protein>
<dbReference type="PROSITE" id="PS50048">
    <property type="entry name" value="ZN2_CY6_FUNGAL_2"/>
    <property type="match status" value="1"/>
</dbReference>
<dbReference type="InterPro" id="IPR001138">
    <property type="entry name" value="Zn2Cys6_DnaBD"/>
</dbReference>
<dbReference type="Gene3D" id="4.10.240.10">
    <property type="entry name" value="Zn(2)-C6 fungal-type DNA-binding domain"/>
    <property type="match status" value="1"/>
</dbReference>
<evidence type="ECO:0000313" key="4">
    <source>
        <dbReference type="Proteomes" id="UP000305067"/>
    </source>
</evidence>